<dbReference type="InterPro" id="IPR032710">
    <property type="entry name" value="NTF2-like_dom_sf"/>
</dbReference>
<feature type="domain" description="Bacterial virulence protein VirB8" evidence="5">
    <location>
        <begin position="29"/>
        <end position="237"/>
    </location>
</feature>
<dbReference type="PIRSF" id="PIRSF003299">
    <property type="entry name" value="VirB8_PtlE"/>
    <property type="match status" value="1"/>
</dbReference>
<dbReference type="InterPro" id="IPR026264">
    <property type="entry name" value="VirB8/PtlE"/>
</dbReference>
<dbReference type="SUPFAM" id="SSF54427">
    <property type="entry name" value="NTF2-like"/>
    <property type="match status" value="1"/>
</dbReference>
<reference evidence="6 7" key="1">
    <citation type="submission" date="2022-02" db="EMBL/GenBank/DDBJ databases">
        <title>Mesosutterella porci, a novel member of the family Sutterellaceae from pig feces.</title>
        <authorList>
            <person name="Wylensek D."/>
            <person name="Clavel T."/>
        </authorList>
    </citation>
    <scope>NUCLEOTIDE SEQUENCE [LARGE SCALE GENOMIC DNA]</scope>
    <source>
        <strain evidence="7">oilRF-744-wt-GAM-9</strain>
    </source>
</reference>
<sequence>MKLPRIFQRKAPAEKAAAVRQSPSGTEAFTFEAAREDLAAKSEARAWRCAAGLGVLLALEAAALCALLPLKSSVPFVVQVDRSTGESVVLPIANTREIPASEAQDKYWLGQYVLARESYDYRTLENDYIRTRELSTRSVFEPYASQFGQKEGSLEKLYGDSREIRVKLLSVVPNGNGVATVRFAKTLRSTRSGMTERESRWTATLGYEYHPEFKATEASRLVNPFGFRVTSYRVDEEVGREPEPPKEAS</sequence>
<accession>A0ABS9MN93</accession>
<organism evidence="6 7">
    <name type="scientific">Mesosutterella porci</name>
    <dbReference type="NCBI Taxonomy" id="2915351"/>
    <lineage>
        <taxon>Bacteria</taxon>
        <taxon>Pseudomonadati</taxon>
        <taxon>Pseudomonadota</taxon>
        <taxon>Betaproteobacteria</taxon>
        <taxon>Burkholderiales</taxon>
        <taxon>Sutterellaceae</taxon>
        <taxon>Mesosutterella</taxon>
    </lineage>
</organism>
<comment type="subcellular location">
    <subcellularLocation>
        <location evidence="1">Membrane</location>
        <topology evidence="1">Single-pass membrane protein</topology>
    </subcellularLocation>
</comment>
<evidence type="ECO:0000313" key="6">
    <source>
        <dbReference type="EMBL" id="MCG5030087.1"/>
    </source>
</evidence>
<dbReference type="InterPro" id="IPR007430">
    <property type="entry name" value="VirB8"/>
</dbReference>
<name>A0ABS9MN93_9BURK</name>
<evidence type="ECO:0000256" key="2">
    <source>
        <dbReference type="ARBA" id="ARBA00022692"/>
    </source>
</evidence>
<evidence type="ECO:0000313" key="7">
    <source>
        <dbReference type="Proteomes" id="UP001297600"/>
    </source>
</evidence>
<keyword evidence="7" id="KW-1185">Reference proteome</keyword>
<keyword evidence="2" id="KW-0812">Transmembrane</keyword>
<dbReference type="CDD" id="cd16424">
    <property type="entry name" value="VirB8"/>
    <property type="match status" value="1"/>
</dbReference>
<protein>
    <submittedName>
        <fullName evidence="6">Type IV secretion system protein</fullName>
    </submittedName>
</protein>
<keyword evidence="4" id="KW-0472">Membrane</keyword>
<dbReference type="RefSeq" id="WP_237977742.1">
    <property type="nucleotide sequence ID" value="NZ_JAKNCT010000001.1"/>
</dbReference>
<evidence type="ECO:0000256" key="3">
    <source>
        <dbReference type="ARBA" id="ARBA00022989"/>
    </source>
</evidence>
<proteinExistence type="predicted"/>
<evidence type="ECO:0000256" key="1">
    <source>
        <dbReference type="ARBA" id="ARBA00004167"/>
    </source>
</evidence>
<keyword evidence="3" id="KW-1133">Transmembrane helix</keyword>
<dbReference type="Proteomes" id="UP001297600">
    <property type="component" value="Unassembled WGS sequence"/>
</dbReference>
<dbReference type="Gene3D" id="3.10.450.230">
    <property type="entry name" value="VirB8 protein"/>
    <property type="match status" value="1"/>
</dbReference>
<comment type="caution">
    <text evidence="6">The sequence shown here is derived from an EMBL/GenBank/DDBJ whole genome shotgun (WGS) entry which is preliminary data.</text>
</comment>
<evidence type="ECO:0000256" key="4">
    <source>
        <dbReference type="ARBA" id="ARBA00023136"/>
    </source>
</evidence>
<gene>
    <name evidence="6" type="ORF">MAF45_01280</name>
</gene>
<evidence type="ECO:0000259" key="5">
    <source>
        <dbReference type="Pfam" id="PF04335"/>
    </source>
</evidence>
<dbReference type="Pfam" id="PF04335">
    <property type="entry name" value="VirB8"/>
    <property type="match status" value="1"/>
</dbReference>
<dbReference type="EMBL" id="JAKNCT010000001">
    <property type="protein sequence ID" value="MCG5030087.1"/>
    <property type="molecule type" value="Genomic_DNA"/>
</dbReference>